<dbReference type="GO" id="GO:0003746">
    <property type="term" value="F:translation elongation factor activity"/>
    <property type="evidence" value="ECO:0007669"/>
    <property type="project" value="UniProtKB-KW"/>
</dbReference>
<dbReference type="InterPro" id="IPR008733">
    <property type="entry name" value="PEX11"/>
</dbReference>
<protein>
    <submittedName>
        <fullName evidence="6">Elongation factor Tu</fullName>
    </submittedName>
</protein>
<gene>
    <name evidence="6" type="ORF">DLAC_04108</name>
</gene>
<dbReference type="Proteomes" id="UP000076078">
    <property type="component" value="Unassembled WGS sequence"/>
</dbReference>
<proteinExistence type="predicted"/>
<dbReference type="InParanoid" id="A0A151ZS95"/>
<keyword evidence="6" id="KW-0251">Elongation factor</keyword>
<comment type="caution">
    <text evidence="6">The sequence shown here is derived from an EMBL/GenBank/DDBJ whole genome shotgun (WGS) entry which is preliminary data.</text>
</comment>
<evidence type="ECO:0000256" key="5">
    <source>
        <dbReference type="SAM" id="MobiDB-lite"/>
    </source>
</evidence>
<accession>A0A151ZS95</accession>
<reference evidence="6 7" key="1">
    <citation type="submission" date="2015-12" db="EMBL/GenBank/DDBJ databases">
        <title>Dictyostelia acquired genes for synthesis and detection of signals that induce cell-type specialization by lateral gene transfer from prokaryotes.</title>
        <authorList>
            <person name="Gloeckner G."/>
            <person name="Schaap P."/>
        </authorList>
    </citation>
    <scope>NUCLEOTIDE SEQUENCE [LARGE SCALE GENOMIC DNA]</scope>
    <source>
        <strain evidence="6 7">TK</strain>
    </source>
</reference>
<dbReference type="Pfam" id="PF05648">
    <property type="entry name" value="PEX11"/>
    <property type="match status" value="1"/>
</dbReference>
<feature type="region of interest" description="Disordered" evidence="5">
    <location>
        <begin position="266"/>
        <end position="287"/>
    </location>
</feature>
<dbReference type="OMA" id="GLCICSI"/>
<evidence type="ECO:0000313" key="6">
    <source>
        <dbReference type="EMBL" id="KYQ96805.1"/>
    </source>
</evidence>
<evidence type="ECO:0000256" key="3">
    <source>
        <dbReference type="ARBA" id="ARBA00023140"/>
    </source>
</evidence>
<dbReference type="PANTHER" id="PTHR12652:SF50">
    <property type="entry name" value="PEROXIN 11"/>
    <property type="match status" value="1"/>
</dbReference>
<sequence>MRHILEKIIKILSELNGRDKIFKFIQYFSKILHYGIEKRLLLYKLFKVLFRFNDKTVQDRLEALEYSLSDARVVYRLGGFFYEFKSLLDFIRNRGKSIVPCKWSSLINFQTLQSIVIGQFELVDQIFSFYSEIADVIFWGTKIKIFKFKFISTVGKVSDFIWIYSLSIFMIRILYQFFKLQYQLIHSRRLSTKEISIEQKEKIKEQIRERNSLLKSIILMIGEFGLCICSIYEIENNLIIGLSGCLSALISLQEIWNECSLESDQESNTKNIDNNSNNQGVERDHEEIQHPHIIPPVVHIHSNP</sequence>
<dbReference type="FunCoup" id="A0A151ZS95">
    <property type="interactions" value="316"/>
</dbReference>
<comment type="subcellular location">
    <subcellularLocation>
        <location evidence="4">Peroxisome membrane</location>
    </subcellularLocation>
</comment>
<evidence type="ECO:0000256" key="4">
    <source>
        <dbReference type="ARBA" id="ARBA00046271"/>
    </source>
</evidence>
<evidence type="ECO:0000313" key="7">
    <source>
        <dbReference type="Proteomes" id="UP000076078"/>
    </source>
</evidence>
<keyword evidence="2" id="KW-0472">Membrane</keyword>
<keyword evidence="6" id="KW-0648">Protein biosynthesis</keyword>
<evidence type="ECO:0000256" key="2">
    <source>
        <dbReference type="ARBA" id="ARBA00023136"/>
    </source>
</evidence>
<dbReference type="OrthoDB" id="411017at2759"/>
<dbReference type="EMBL" id="LODT01000021">
    <property type="protein sequence ID" value="KYQ96805.1"/>
    <property type="molecule type" value="Genomic_DNA"/>
</dbReference>
<dbReference type="AlphaFoldDB" id="A0A151ZS95"/>
<dbReference type="GO" id="GO:0016559">
    <property type="term" value="P:peroxisome fission"/>
    <property type="evidence" value="ECO:0007669"/>
    <property type="project" value="InterPro"/>
</dbReference>
<feature type="compositionally biased region" description="Low complexity" evidence="5">
    <location>
        <begin position="268"/>
        <end position="278"/>
    </location>
</feature>
<name>A0A151ZS95_TIELA</name>
<organism evidence="6 7">
    <name type="scientific">Tieghemostelium lacteum</name>
    <name type="common">Slime mold</name>
    <name type="synonym">Dictyostelium lacteum</name>
    <dbReference type="NCBI Taxonomy" id="361077"/>
    <lineage>
        <taxon>Eukaryota</taxon>
        <taxon>Amoebozoa</taxon>
        <taxon>Evosea</taxon>
        <taxon>Eumycetozoa</taxon>
        <taxon>Dictyostelia</taxon>
        <taxon>Dictyosteliales</taxon>
        <taxon>Raperosteliaceae</taxon>
        <taxon>Tieghemostelium</taxon>
    </lineage>
</organism>
<keyword evidence="3" id="KW-0576">Peroxisome</keyword>
<keyword evidence="1" id="KW-0962">Peroxisome biogenesis</keyword>
<dbReference type="GO" id="GO:0005778">
    <property type="term" value="C:peroxisomal membrane"/>
    <property type="evidence" value="ECO:0007669"/>
    <property type="project" value="UniProtKB-SubCell"/>
</dbReference>
<dbReference type="PANTHER" id="PTHR12652">
    <property type="entry name" value="PEROXISOMAL BIOGENESIS FACTOR 11"/>
    <property type="match status" value="1"/>
</dbReference>
<evidence type="ECO:0000256" key="1">
    <source>
        <dbReference type="ARBA" id="ARBA00022593"/>
    </source>
</evidence>
<keyword evidence="7" id="KW-1185">Reference proteome</keyword>